<dbReference type="GO" id="GO:0045202">
    <property type="term" value="C:synapse"/>
    <property type="evidence" value="ECO:0007669"/>
    <property type="project" value="UniProtKB-SubCell"/>
</dbReference>
<dbReference type="InterPro" id="IPR000299">
    <property type="entry name" value="FERM_domain"/>
</dbReference>
<dbReference type="EMBL" id="SOYY01000010">
    <property type="protein sequence ID" value="KAA0716137.1"/>
    <property type="molecule type" value="Genomic_DNA"/>
</dbReference>
<evidence type="ECO:0000256" key="12">
    <source>
        <dbReference type="ARBA" id="ARBA00042170"/>
    </source>
</evidence>
<dbReference type="Proteomes" id="UP000324632">
    <property type="component" value="Chromosome 10"/>
</dbReference>
<dbReference type="Pfam" id="PF00169">
    <property type="entry name" value="PH"/>
    <property type="match status" value="1"/>
</dbReference>
<dbReference type="SMART" id="SM01196">
    <property type="entry name" value="FERM_C"/>
    <property type="match status" value="1"/>
</dbReference>
<evidence type="ECO:0000259" key="16">
    <source>
        <dbReference type="PROSITE" id="PS50057"/>
    </source>
</evidence>
<dbReference type="FunFam" id="1.20.80.10:FF:000005">
    <property type="entry name" value="FERM, RhoGEF and pleckstrin domain-containing protein 1"/>
    <property type="match status" value="1"/>
</dbReference>
<dbReference type="PROSITE" id="PS50010">
    <property type="entry name" value="DH_2"/>
    <property type="match status" value="1"/>
</dbReference>
<dbReference type="FunFam" id="2.30.29.30:FF:000002">
    <property type="entry name" value="Band 4.1-like protein 5 isoform 1"/>
    <property type="match status" value="1"/>
</dbReference>
<protein>
    <recommendedName>
        <fullName evidence="11">FERM, ARHGEF and pleckstrin domain-containing protein 1</fullName>
    </recommendedName>
    <alternativeName>
        <fullName evidence="12">FERM, RhoGEF and pleckstrin domain-containing protein 1</fullName>
    </alternativeName>
</protein>
<dbReference type="Gene3D" id="1.20.80.10">
    <property type="match status" value="1"/>
</dbReference>
<keyword evidence="6" id="KW-1003">Cell membrane</keyword>
<dbReference type="PRINTS" id="PR00935">
    <property type="entry name" value="BAND41"/>
</dbReference>
<evidence type="ECO:0000313" key="18">
    <source>
        <dbReference type="Proteomes" id="UP000324632"/>
    </source>
</evidence>
<sequence>MVEQAQTSSAGQRLGAPETLGISTLEPGHKPPTIPPGRPVSVRVLLLDDSEVTFDISHRCSGRVLFEMVCSHLNLIEGDYFGLDFQNHHRRMIWLDLLKPIRKQISRPKHTVLRFVVKYFPPDHSLILEELTRYLFALQVRQDLTGGRLTCSDSSAALLVSHIIQSEIGDFEETQCRQHLLNTNYISDQMALMDKIMEFHRKHVGQTPAVSDKHMLEAACRLEMYGMRLHPAKDRDGTRLCLAAAHNGVLVFQGHTRINSFSWSNIRKLSFKRRRFLIKPRADPSQNVSAETLEFLMASRDCCKMFWKICVEYHAFFRLYEEPRPKPKPVLFSRGSSFRFSGRTQKQVIDHVKENEFRKLPFERKHSRVGYNVSTSPLLATLPNQAGKQCRGGSILASSEDLAVLRPCGNSSPSTRLNGYGEPGFHVQEESRRQAVEQAGLASLAAKGSSSSIPYIDCSDAEFSEHEVRGRLSRSQSRTRDSASDRSTGFAVPRSHQQDRYLGKFKQRESPPVSPVSPAHSYPSPSSPIQNASFFESPFFGGGTPVRGPLHSTLLDELAARSPIKHYTGSRSLTSSPAPSSFHRTGSLSHAQYNGHGERRLNSKVGLREDRGGLFGSGSPLMNRKSHYVETNARVLNQPHTPLLARNERMAMLERRMLANGLTPPGNAILKPNSPRRCFGAVQMIDGSTSSGTDTSDSEEAETTGSCSQSLGFENARRSPPLPRNKYSFDSLQLDELDDEGEVTRALVTLVNGHAEDCRGVTPSPLISPLLNDTADKHIHDDDDNRRKLRLFWCDDVLVMCFREAGSHEDVQCVGDLLLKLMRDLKSLSAELQMTSECVCALEKACAASYSLERVCREFELQKVCYVPLNVFLLRPGHRLLHYTQILNRLLKHYPETHTHHTRCTAALAEVCELEAELHSSLLDIENHQKLLELQKDVTGVQKVSGRQLIRQGCLSKLSGRGLQQRMFFLFNDVLLHSTRGITSTNQFSVHKQLPLRGMTIRESEDEWGVPHSFTLMVQQQSLVVAACSESEMEKWMEDLKMAVDLAEESDGLTSDLLVSNKHIKSSGVSEVESEDDAGESQSSLVRHGNSSANTLHRGNTIVHSDMSETRKFTRGLSKPGTAAELRQSACQAVRTSVLVVSIFAVRVPAVVTLICEALKTLNSRLLQM</sequence>
<dbReference type="InterPro" id="IPR035963">
    <property type="entry name" value="FERM_2"/>
</dbReference>
<comment type="subcellular location">
    <subcellularLocation>
        <location evidence="2">Cell membrane</location>
        <topology evidence="2">Peripheral membrane protein</topology>
        <orientation evidence="2">Cytoplasmic side</orientation>
    </subcellularLocation>
    <subcellularLocation>
        <location evidence="1">Cell projection</location>
        <location evidence="1">Dendrite</location>
    </subcellularLocation>
    <subcellularLocation>
        <location evidence="3">Cell projection</location>
        <location evidence="3">Filopodium</location>
    </subcellularLocation>
    <subcellularLocation>
        <location evidence="4">Cytoplasm</location>
        <location evidence="4">Cytosol</location>
    </subcellularLocation>
    <subcellularLocation>
        <location evidence="10">Synapse</location>
        <location evidence="10">Synaptosome</location>
    </subcellularLocation>
</comment>
<dbReference type="GO" id="GO:0005085">
    <property type="term" value="F:guanyl-nucleotide exchange factor activity"/>
    <property type="evidence" value="ECO:0007669"/>
    <property type="project" value="InterPro"/>
</dbReference>
<keyword evidence="5" id="KW-0217">Developmental protein</keyword>
<feature type="region of interest" description="Disordered" evidence="13">
    <location>
        <begin position="1068"/>
        <end position="1097"/>
    </location>
</feature>
<dbReference type="InterPro" id="IPR051835">
    <property type="entry name" value="RAC1-GEF"/>
</dbReference>
<feature type="domain" description="FERM" evidence="16">
    <location>
        <begin position="40"/>
        <end position="321"/>
    </location>
</feature>
<comment type="caution">
    <text evidence="17">The sequence shown here is derived from an EMBL/GenBank/DDBJ whole genome shotgun (WGS) entry which is preliminary data.</text>
</comment>
<evidence type="ECO:0000256" key="10">
    <source>
        <dbReference type="ARBA" id="ARBA00034102"/>
    </source>
</evidence>
<dbReference type="InterPro" id="IPR019749">
    <property type="entry name" value="Band_41_domain"/>
</dbReference>
<accession>A0A5A9P646</accession>
<feature type="compositionally biased region" description="Low complexity" evidence="13">
    <location>
        <begin position="686"/>
        <end position="695"/>
    </location>
</feature>
<keyword evidence="8" id="KW-0771">Synaptosome</keyword>
<dbReference type="InterPro" id="IPR041788">
    <property type="entry name" value="FARP1/FARP2/FRMD7_FERM_C"/>
</dbReference>
<evidence type="ECO:0000256" key="4">
    <source>
        <dbReference type="ARBA" id="ARBA00004514"/>
    </source>
</evidence>
<dbReference type="GO" id="GO:0005886">
    <property type="term" value="C:plasma membrane"/>
    <property type="evidence" value="ECO:0007669"/>
    <property type="project" value="UniProtKB-SubCell"/>
</dbReference>
<feature type="compositionally biased region" description="Polar residues" evidence="13">
    <location>
        <begin position="1080"/>
        <end position="1097"/>
    </location>
</feature>
<dbReference type="Pfam" id="PF00621">
    <property type="entry name" value="RhoGEF"/>
    <property type="match status" value="1"/>
</dbReference>
<dbReference type="InterPro" id="IPR014352">
    <property type="entry name" value="FERM/acyl-CoA-bd_prot_sf"/>
</dbReference>
<evidence type="ECO:0000256" key="9">
    <source>
        <dbReference type="ARBA" id="ARBA00023136"/>
    </source>
</evidence>
<dbReference type="PANTHER" id="PTHR45858">
    <property type="entry name" value="FERM DOMAIN CONTAINING PROTEIN"/>
    <property type="match status" value="1"/>
</dbReference>
<dbReference type="Gene3D" id="2.30.29.30">
    <property type="entry name" value="Pleckstrin-homology domain (PH domain)/Phosphotyrosine-binding domain (PTB)"/>
    <property type="match status" value="2"/>
</dbReference>
<dbReference type="PROSITE" id="PS50057">
    <property type="entry name" value="FERM_3"/>
    <property type="match status" value="1"/>
</dbReference>
<dbReference type="Pfam" id="PF09379">
    <property type="entry name" value="FERM_N"/>
    <property type="match status" value="1"/>
</dbReference>
<dbReference type="GO" id="GO:0030425">
    <property type="term" value="C:dendrite"/>
    <property type="evidence" value="ECO:0007669"/>
    <property type="project" value="UniProtKB-SubCell"/>
</dbReference>
<feature type="domain" description="PH" evidence="14">
    <location>
        <begin position="948"/>
        <end position="1045"/>
    </location>
</feature>
<dbReference type="SMART" id="SM00295">
    <property type="entry name" value="B41"/>
    <property type="match status" value="1"/>
</dbReference>
<dbReference type="InterPro" id="IPR029071">
    <property type="entry name" value="Ubiquitin-like_domsf"/>
</dbReference>
<dbReference type="InterPro" id="IPR011993">
    <property type="entry name" value="PH-like_dom_sf"/>
</dbReference>
<dbReference type="CDD" id="cd13193">
    <property type="entry name" value="FERM_C_FARP1-like"/>
    <property type="match status" value="1"/>
</dbReference>
<dbReference type="SUPFAM" id="SSF48065">
    <property type="entry name" value="DBL homology domain (DH-domain)"/>
    <property type="match status" value="1"/>
</dbReference>
<dbReference type="Pfam" id="PF09380">
    <property type="entry name" value="FERM_C"/>
    <property type="match status" value="1"/>
</dbReference>
<feature type="region of interest" description="Disordered" evidence="13">
    <location>
        <begin position="685"/>
        <end position="727"/>
    </location>
</feature>
<dbReference type="AlphaFoldDB" id="A0A5A9P646"/>
<feature type="compositionally biased region" description="Low complexity" evidence="13">
    <location>
        <begin position="570"/>
        <end position="581"/>
    </location>
</feature>
<evidence type="ECO:0000259" key="14">
    <source>
        <dbReference type="PROSITE" id="PS50003"/>
    </source>
</evidence>
<evidence type="ECO:0000256" key="8">
    <source>
        <dbReference type="ARBA" id="ARBA00022599"/>
    </source>
</evidence>
<feature type="domain" description="DH" evidence="15">
    <location>
        <begin position="857"/>
        <end position="921"/>
    </location>
</feature>
<evidence type="ECO:0000256" key="11">
    <source>
        <dbReference type="ARBA" id="ARBA00040395"/>
    </source>
</evidence>
<dbReference type="GO" id="GO:0030175">
    <property type="term" value="C:filopodium"/>
    <property type="evidence" value="ECO:0007669"/>
    <property type="project" value="UniProtKB-SubCell"/>
</dbReference>
<dbReference type="InterPro" id="IPR018980">
    <property type="entry name" value="FERM_PH-like_C"/>
</dbReference>
<dbReference type="SUPFAM" id="SSF47031">
    <property type="entry name" value="Second domain of FERM"/>
    <property type="match status" value="1"/>
</dbReference>
<dbReference type="InterPro" id="IPR014847">
    <property type="entry name" value="FA"/>
</dbReference>
<dbReference type="Gene3D" id="3.10.20.90">
    <property type="entry name" value="Phosphatidylinositol 3-kinase Catalytic Subunit, Chain A, domain 1"/>
    <property type="match status" value="1"/>
</dbReference>
<feature type="compositionally biased region" description="Basic and acidic residues" evidence="13">
    <location>
        <begin position="496"/>
        <end position="509"/>
    </location>
</feature>
<evidence type="ECO:0000313" key="17">
    <source>
        <dbReference type="EMBL" id="KAA0716137.1"/>
    </source>
</evidence>
<keyword evidence="9" id="KW-0472">Membrane</keyword>
<feature type="compositionally biased region" description="Polar residues" evidence="13">
    <location>
        <begin position="1"/>
        <end position="11"/>
    </location>
</feature>
<dbReference type="InterPro" id="IPR000219">
    <property type="entry name" value="DH_dom"/>
</dbReference>
<feature type="compositionally biased region" description="Polar residues" evidence="13">
    <location>
        <begin position="582"/>
        <end position="592"/>
    </location>
</feature>
<feature type="region of interest" description="Disordered" evidence="13">
    <location>
        <begin position="467"/>
        <end position="528"/>
    </location>
</feature>
<feature type="compositionally biased region" description="Low complexity" evidence="13">
    <location>
        <begin position="516"/>
        <end position="528"/>
    </location>
</feature>
<keyword evidence="8" id="KW-0770">Synapse</keyword>
<dbReference type="Pfam" id="PF00373">
    <property type="entry name" value="FERM_M"/>
    <property type="match status" value="1"/>
</dbReference>
<dbReference type="SUPFAM" id="SSF54236">
    <property type="entry name" value="Ubiquitin-like"/>
    <property type="match status" value="1"/>
</dbReference>
<dbReference type="PROSITE" id="PS50003">
    <property type="entry name" value="PH_DOMAIN"/>
    <property type="match status" value="1"/>
</dbReference>
<feature type="region of interest" description="Disordered" evidence="13">
    <location>
        <begin position="566"/>
        <end position="594"/>
    </location>
</feature>
<dbReference type="CDD" id="cd01220">
    <property type="entry name" value="PH1_FARP1-like"/>
    <property type="match status" value="1"/>
</dbReference>
<dbReference type="CDD" id="cd17189">
    <property type="entry name" value="FERM_F1_FARP1"/>
    <property type="match status" value="1"/>
</dbReference>
<evidence type="ECO:0000256" key="7">
    <source>
        <dbReference type="ARBA" id="ARBA00022490"/>
    </source>
</evidence>
<dbReference type="GO" id="GO:0005829">
    <property type="term" value="C:cytosol"/>
    <property type="evidence" value="ECO:0007669"/>
    <property type="project" value="UniProtKB-SubCell"/>
</dbReference>
<evidence type="ECO:0000256" key="13">
    <source>
        <dbReference type="SAM" id="MobiDB-lite"/>
    </source>
</evidence>
<gene>
    <name evidence="17" type="ORF">E1301_Tti015847</name>
</gene>
<dbReference type="CDD" id="cd14473">
    <property type="entry name" value="FERM_B-lobe"/>
    <property type="match status" value="1"/>
</dbReference>
<organism evidence="17 18">
    <name type="scientific">Triplophysa tibetana</name>
    <dbReference type="NCBI Taxonomy" id="1572043"/>
    <lineage>
        <taxon>Eukaryota</taxon>
        <taxon>Metazoa</taxon>
        <taxon>Chordata</taxon>
        <taxon>Craniata</taxon>
        <taxon>Vertebrata</taxon>
        <taxon>Euteleostomi</taxon>
        <taxon>Actinopterygii</taxon>
        <taxon>Neopterygii</taxon>
        <taxon>Teleostei</taxon>
        <taxon>Ostariophysi</taxon>
        <taxon>Cypriniformes</taxon>
        <taxon>Nemacheilidae</taxon>
        <taxon>Triplophysa</taxon>
    </lineage>
</organism>
<dbReference type="InterPro" id="IPR035899">
    <property type="entry name" value="DBL_dom_sf"/>
</dbReference>
<dbReference type="SMART" id="SM00233">
    <property type="entry name" value="PH"/>
    <property type="match status" value="1"/>
</dbReference>
<evidence type="ECO:0000256" key="5">
    <source>
        <dbReference type="ARBA" id="ARBA00022473"/>
    </source>
</evidence>
<proteinExistence type="predicted"/>
<dbReference type="Pfam" id="PF08736">
    <property type="entry name" value="FA"/>
    <property type="match status" value="1"/>
</dbReference>
<dbReference type="InterPro" id="IPR001849">
    <property type="entry name" value="PH_domain"/>
</dbReference>
<evidence type="ECO:0000256" key="2">
    <source>
        <dbReference type="ARBA" id="ARBA00004413"/>
    </source>
</evidence>
<dbReference type="FunFam" id="3.10.20.90:FF:000040">
    <property type="entry name" value="FERM, RhoGEF and pleckstrin domain-containing protein"/>
    <property type="match status" value="1"/>
</dbReference>
<evidence type="ECO:0000256" key="6">
    <source>
        <dbReference type="ARBA" id="ARBA00022475"/>
    </source>
</evidence>
<evidence type="ECO:0000259" key="15">
    <source>
        <dbReference type="PROSITE" id="PS50010"/>
    </source>
</evidence>
<evidence type="ECO:0000256" key="3">
    <source>
        <dbReference type="ARBA" id="ARBA00004486"/>
    </source>
</evidence>
<dbReference type="SMART" id="SM01195">
    <property type="entry name" value="FA"/>
    <property type="match status" value="1"/>
</dbReference>
<feature type="region of interest" description="Disordered" evidence="13">
    <location>
        <begin position="1"/>
        <end position="37"/>
    </location>
</feature>
<dbReference type="PANTHER" id="PTHR45858:SF2">
    <property type="entry name" value="FERM, ARHGEF AND PLECKSTRIN DOMAIN-CONTAINING PROTEIN 1"/>
    <property type="match status" value="1"/>
</dbReference>
<name>A0A5A9P646_9TELE</name>
<dbReference type="SUPFAM" id="SSF50729">
    <property type="entry name" value="PH domain-like"/>
    <property type="match status" value="2"/>
</dbReference>
<dbReference type="InterPro" id="IPR018979">
    <property type="entry name" value="FERM_N"/>
</dbReference>
<keyword evidence="7" id="KW-0963">Cytoplasm</keyword>
<reference evidence="17 18" key="1">
    <citation type="journal article" date="2019" name="Mol. Ecol. Resour.">
        <title>Chromosome-level genome assembly of Triplophysa tibetana, a fish adapted to the harsh high-altitude environment of the Tibetan Plateau.</title>
        <authorList>
            <person name="Yang X."/>
            <person name="Liu H."/>
            <person name="Ma Z."/>
            <person name="Zou Y."/>
            <person name="Zou M."/>
            <person name="Mao Y."/>
            <person name="Li X."/>
            <person name="Wang H."/>
            <person name="Chen T."/>
            <person name="Wang W."/>
            <person name="Yang R."/>
        </authorList>
    </citation>
    <scope>NUCLEOTIDE SEQUENCE [LARGE SCALE GENOMIC DNA]</scope>
    <source>
        <strain evidence="17">TTIB1903HZAU</strain>
        <tissue evidence="17">Muscle</tissue>
    </source>
</reference>
<keyword evidence="18" id="KW-1185">Reference proteome</keyword>
<dbReference type="Gene3D" id="1.20.900.10">
    <property type="entry name" value="Dbl homology (DH) domain"/>
    <property type="match status" value="1"/>
</dbReference>
<evidence type="ECO:0000256" key="1">
    <source>
        <dbReference type="ARBA" id="ARBA00004279"/>
    </source>
</evidence>
<dbReference type="InterPro" id="IPR019748">
    <property type="entry name" value="FERM_central"/>
</dbReference>